<dbReference type="Gene3D" id="1.10.287.1260">
    <property type="match status" value="1"/>
</dbReference>
<dbReference type="InterPro" id="IPR049142">
    <property type="entry name" value="MS_channel_1st"/>
</dbReference>
<evidence type="ECO:0000256" key="7">
    <source>
        <dbReference type="SAM" id="Phobius"/>
    </source>
</evidence>
<keyword evidence="3" id="KW-1003">Cell membrane</keyword>
<dbReference type="PANTHER" id="PTHR30460">
    <property type="entry name" value="MODERATE CONDUCTANCE MECHANOSENSITIVE CHANNEL YBIO"/>
    <property type="match status" value="1"/>
</dbReference>
<dbReference type="Proteomes" id="UP000433788">
    <property type="component" value="Unassembled WGS sequence"/>
</dbReference>
<dbReference type="GO" id="GO:0005886">
    <property type="term" value="C:plasma membrane"/>
    <property type="evidence" value="ECO:0007669"/>
    <property type="project" value="UniProtKB-SubCell"/>
</dbReference>
<accession>A0A6N7QPL5</accession>
<dbReference type="InterPro" id="IPR049278">
    <property type="entry name" value="MS_channel_C"/>
</dbReference>
<dbReference type="Gene3D" id="2.30.30.60">
    <property type="match status" value="1"/>
</dbReference>
<evidence type="ECO:0000259" key="9">
    <source>
        <dbReference type="Pfam" id="PF21082"/>
    </source>
</evidence>
<feature type="domain" description="Mechanosensitive ion channel MscS C-terminal" evidence="9">
    <location>
        <begin position="533"/>
        <end position="617"/>
    </location>
</feature>
<feature type="domain" description="Mechanosensitive ion channel MscS" evidence="8">
    <location>
        <begin position="460"/>
        <end position="523"/>
    </location>
</feature>
<evidence type="ECO:0000256" key="2">
    <source>
        <dbReference type="ARBA" id="ARBA00008017"/>
    </source>
</evidence>
<dbReference type="InterPro" id="IPR023408">
    <property type="entry name" value="MscS_beta-dom_sf"/>
</dbReference>
<keyword evidence="13" id="KW-1185">Reference proteome</keyword>
<evidence type="ECO:0000256" key="4">
    <source>
        <dbReference type="ARBA" id="ARBA00022692"/>
    </source>
</evidence>
<protein>
    <submittedName>
        <fullName evidence="12">Mechanosensitive ion channel</fullName>
    </submittedName>
</protein>
<feature type="domain" description="Mechanosensitive ion channel transmembrane helices 2/3" evidence="10">
    <location>
        <begin position="420"/>
        <end position="458"/>
    </location>
</feature>
<evidence type="ECO:0000256" key="1">
    <source>
        <dbReference type="ARBA" id="ARBA00004651"/>
    </source>
</evidence>
<organism evidence="12 13">
    <name type="scientific">Spiribacter salilacus</name>
    <dbReference type="NCBI Taxonomy" id="2664894"/>
    <lineage>
        <taxon>Bacteria</taxon>
        <taxon>Pseudomonadati</taxon>
        <taxon>Pseudomonadota</taxon>
        <taxon>Gammaproteobacteria</taxon>
        <taxon>Chromatiales</taxon>
        <taxon>Ectothiorhodospiraceae</taxon>
        <taxon>Spiribacter</taxon>
    </lineage>
</organism>
<evidence type="ECO:0000256" key="5">
    <source>
        <dbReference type="ARBA" id="ARBA00022989"/>
    </source>
</evidence>
<dbReference type="GO" id="GO:0008381">
    <property type="term" value="F:mechanosensitive monoatomic ion channel activity"/>
    <property type="evidence" value="ECO:0007669"/>
    <property type="project" value="InterPro"/>
</dbReference>
<dbReference type="SUPFAM" id="SSF50182">
    <property type="entry name" value="Sm-like ribonucleoproteins"/>
    <property type="match status" value="1"/>
</dbReference>
<comment type="subcellular location">
    <subcellularLocation>
        <location evidence="1">Cell membrane</location>
        <topology evidence="1">Multi-pass membrane protein</topology>
    </subcellularLocation>
</comment>
<gene>
    <name evidence="12" type="ORF">GH984_01175</name>
</gene>
<keyword evidence="4 7" id="KW-0812">Transmembrane</keyword>
<name>A0A6N7QPL5_9GAMM</name>
<evidence type="ECO:0000313" key="12">
    <source>
        <dbReference type="EMBL" id="MRH77323.1"/>
    </source>
</evidence>
<feature type="transmembrane region" description="Helical" evidence="7">
    <location>
        <begin position="369"/>
        <end position="391"/>
    </location>
</feature>
<feature type="transmembrane region" description="Helical" evidence="7">
    <location>
        <begin position="143"/>
        <end position="159"/>
    </location>
</feature>
<evidence type="ECO:0000313" key="13">
    <source>
        <dbReference type="Proteomes" id="UP000433788"/>
    </source>
</evidence>
<evidence type="ECO:0000259" key="8">
    <source>
        <dbReference type="Pfam" id="PF00924"/>
    </source>
</evidence>
<comment type="similarity">
    <text evidence="2">Belongs to the MscS (TC 1.A.23) family.</text>
</comment>
<dbReference type="Gene3D" id="3.30.70.100">
    <property type="match status" value="1"/>
</dbReference>
<comment type="caution">
    <text evidence="12">The sequence shown here is derived from an EMBL/GenBank/DDBJ whole genome shotgun (WGS) entry which is preliminary data.</text>
</comment>
<evidence type="ECO:0000259" key="10">
    <source>
        <dbReference type="Pfam" id="PF21088"/>
    </source>
</evidence>
<dbReference type="AlphaFoldDB" id="A0A6N7QPL5"/>
<evidence type="ECO:0000256" key="6">
    <source>
        <dbReference type="ARBA" id="ARBA00023136"/>
    </source>
</evidence>
<feature type="domain" description="Moderate conductance mechanosensitive channel YbiO-like transmembrane helix 1" evidence="11">
    <location>
        <begin position="279"/>
        <end position="355"/>
    </location>
</feature>
<dbReference type="InterPro" id="IPR045276">
    <property type="entry name" value="YbiO_bact"/>
</dbReference>
<evidence type="ECO:0000259" key="11">
    <source>
        <dbReference type="Pfam" id="PF25392"/>
    </source>
</evidence>
<dbReference type="Pfam" id="PF25392">
    <property type="entry name" value="MS_channel_TM1"/>
    <property type="match status" value="1"/>
</dbReference>
<keyword evidence="5 7" id="KW-1133">Transmembrane helix</keyword>
<dbReference type="SUPFAM" id="SSF82689">
    <property type="entry name" value="Mechanosensitive channel protein MscS (YggB), C-terminal domain"/>
    <property type="match status" value="1"/>
</dbReference>
<feature type="transmembrane region" description="Helical" evidence="7">
    <location>
        <begin position="196"/>
        <end position="217"/>
    </location>
</feature>
<dbReference type="InterPro" id="IPR057485">
    <property type="entry name" value="YbiO-like_TM1"/>
</dbReference>
<evidence type="ECO:0000256" key="3">
    <source>
        <dbReference type="ARBA" id="ARBA00022475"/>
    </source>
</evidence>
<feature type="transmembrane region" description="Helical" evidence="7">
    <location>
        <begin position="439"/>
        <end position="457"/>
    </location>
</feature>
<keyword evidence="6 7" id="KW-0472">Membrane</keyword>
<dbReference type="SUPFAM" id="SSF82861">
    <property type="entry name" value="Mechanosensitive channel protein MscS (YggB), transmembrane region"/>
    <property type="match status" value="1"/>
</dbReference>
<dbReference type="InterPro" id="IPR010920">
    <property type="entry name" value="LSM_dom_sf"/>
</dbReference>
<feature type="transmembrane region" description="Helical" evidence="7">
    <location>
        <begin position="108"/>
        <end position="131"/>
    </location>
</feature>
<feature type="transmembrane region" description="Helical" evidence="7">
    <location>
        <begin position="411"/>
        <end position="433"/>
    </location>
</feature>
<dbReference type="Pfam" id="PF21082">
    <property type="entry name" value="MS_channel_3rd"/>
    <property type="match status" value="1"/>
</dbReference>
<dbReference type="EMBL" id="WJPP01000001">
    <property type="protein sequence ID" value="MRH77323.1"/>
    <property type="molecule type" value="Genomic_DNA"/>
</dbReference>
<feature type="transmembrane region" description="Helical" evidence="7">
    <location>
        <begin position="74"/>
        <end position="96"/>
    </location>
</feature>
<proteinExistence type="inferred from homology"/>
<dbReference type="InterPro" id="IPR006685">
    <property type="entry name" value="MscS_channel_2nd"/>
</dbReference>
<dbReference type="PANTHER" id="PTHR30460:SF0">
    <property type="entry name" value="MODERATE CONDUCTANCE MECHANOSENSITIVE CHANNEL YBIO"/>
    <property type="match status" value="1"/>
</dbReference>
<sequence length="645" mass="69994">MHPYSCQYPLSLQTSWLQTQGSRPCCSASYRIVLLRCNTFFIRSVCGVHGMVISELKQLVNDFHTLWMSGDQAIFFQFVSLIIAVFLVYYGALALGNRLLRGRHQLGFEATAVSVRALSFGIGWLSLTIMFSEASAWHDMARRFLWVFLTVGILGRGVTRLPWPTTFKWHLRALLVIAGYGGFWLVPSLLTYNSTLGWLLNGIVIAAMVVLVVRVVWAQRAIVKSLLLSLETAQVGFVFAGVLHLVASVWHWLSLAAAFGVGVASIALGPSVAGFLGLAIAQTAVFLAVALLISRAVESCAALQAFMPGSVATRYPAVAKRVSKWVPRVLRALHVPIAILFAVAVVHAWNVLHVEAIVSSPLGLSVLESLANILLILLLTGVVWLLVMSWIEDRLNPDIGQGAPGSREKTLLTLFKNAAAIAIVVMASMILLAELGMNIGPLIAGAGVIGLAVGFGAQKLVQDIITGIFIQIEDAIHADDYITAAGISGTVERLSLRSIALRDLTGTLHIIPFSSVDLVSNFTRDFGYHLGVYGVAYRENIGEVIEQLHVAYDQLINESELADAVAGPLEMDGVTALDSSSVNIRVRIRTAPGMQWAVGRAFNRIVKETFDEAGIEIPFPHMTVWFGEDKAGNAPPAPLRILKEE</sequence>
<dbReference type="Pfam" id="PF00924">
    <property type="entry name" value="MS_channel_2nd"/>
    <property type="match status" value="1"/>
</dbReference>
<reference evidence="12 13" key="1">
    <citation type="submission" date="2019-11" db="EMBL/GenBank/DDBJ databases">
        <authorList>
            <person name="Zhang X.Y."/>
        </authorList>
    </citation>
    <scope>NUCLEOTIDE SEQUENCE [LARGE SCALE GENOMIC DNA]</scope>
    <source>
        <strain evidence="12 13">C176</strain>
    </source>
</reference>
<dbReference type="InterPro" id="IPR011014">
    <property type="entry name" value="MscS_channel_TM-2"/>
</dbReference>
<feature type="transmembrane region" description="Helical" evidence="7">
    <location>
        <begin position="329"/>
        <end position="349"/>
    </location>
</feature>
<feature type="transmembrane region" description="Helical" evidence="7">
    <location>
        <begin position="171"/>
        <end position="190"/>
    </location>
</feature>
<dbReference type="Pfam" id="PF21088">
    <property type="entry name" value="MS_channel_1st"/>
    <property type="match status" value="1"/>
</dbReference>
<dbReference type="InterPro" id="IPR011066">
    <property type="entry name" value="MscS_channel_C_sf"/>
</dbReference>